<protein>
    <submittedName>
        <fullName evidence="2">Uncharacterized protein</fullName>
    </submittedName>
</protein>
<name>A0A165C8T5_EXIGL</name>
<dbReference type="EMBL" id="KV426350">
    <property type="protein sequence ID" value="KZV82032.1"/>
    <property type="molecule type" value="Genomic_DNA"/>
</dbReference>
<accession>A0A165C8T5</accession>
<evidence type="ECO:0000256" key="1">
    <source>
        <dbReference type="SAM" id="MobiDB-lite"/>
    </source>
</evidence>
<sequence>MPGLRPDVVAYDDALTALPIVARATINMISNFSGRSKRGSPSVRCADRQRVRGTLAVALVPGISSSTHALHADTRRHGHADALTVNTCAAFGEASRSARCDAQARNLELDTPTYNGKDTLSTGQ</sequence>
<feature type="region of interest" description="Disordered" evidence="1">
    <location>
        <begin position="105"/>
        <end position="124"/>
    </location>
</feature>
<proteinExistence type="predicted"/>
<gene>
    <name evidence="2" type="ORF">EXIGLDRAFT_844099</name>
</gene>
<reference evidence="2 3" key="1">
    <citation type="journal article" date="2016" name="Mol. Biol. Evol.">
        <title>Comparative Genomics of Early-Diverging Mushroom-Forming Fungi Provides Insights into the Origins of Lignocellulose Decay Capabilities.</title>
        <authorList>
            <person name="Nagy L.G."/>
            <person name="Riley R."/>
            <person name="Tritt A."/>
            <person name="Adam C."/>
            <person name="Daum C."/>
            <person name="Floudas D."/>
            <person name="Sun H."/>
            <person name="Yadav J.S."/>
            <person name="Pangilinan J."/>
            <person name="Larsson K.H."/>
            <person name="Matsuura K."/>
            <person name="Barry K."/>
            <person name="Labutti K."/>
            <person name="Kuo R."/>
            <person name="Ohm R.A."/>
            <person name="Bhattacharya S.S."/>
            <person name="Shirouzu T."/>
            <person name="Yoshinaga Y."/>
            <person name="Martin F.M."/>
            <person name="Grigoriev I.V."/>
            <person name="Hibbett D.S."/>
        </authorList>
    </citation>
    <scope>NUCLEOTIDE SEQUENCE [LARGE SCALE GENOMIC DNA]</scope>
    <source>
        <strain evidence="2 3">HHB12029</strain>
    </source>
</reference>
<dbReference type="Proteomes" id="UP000077266">
    <property type="component" value="Unassembled WGS sequence"/>
</dbReference>
<dbReference type="AlphaFoldDB" id="A0A165C8T5"/>
<evidence type="ECO:0000313" key="2">
    <source>
        <dbReference type="EMBL" id="KZV82032.1"/>
    </source>
</evidence>
<feature type="compositionally biased region" description="Polar residues" evidence="1">
    <location>
        <begin position="112"/>
        <end position="124"/>
    </location>
</feature>
<dbReference type="InParanoid" id="A0A165C8T5"/>
<organism evidence="2 3">
    <name type="scientific">Exidia glandulosa HHB12029</name>
    <dbReference type="NCBI Taxonomy" id="1314781"/>
    <lineage>
        <taxon>Eukaryota</taxon>
        <taxon>Fungi</taxon>
        <taxon>Dikarya</taxon>
        <taxon>Basidiomycota</taxon>
        <taxon>Agaricomycotina</taxon>
        <taxon>Agaricomycetes</taxon>
        <taxon>Auriculariales</taxon>
        <taxon>Exidiaceae</taxon>
        <taxon>Exidia</taxon>
    </lineage>
</organism>
<keyword evidence="3" id="KW-1185">Reference proteome</keyword>
<evidence type="ECO:0000313" key="3">
    <source>
        <dbReference type="Proteomes" id="UP000077266"/>
    </source>
</evidence>